<reference evidence="1" key="1">
    <citation type="submission" date="2020-05" db="EMBL/GenBank/DDBJ databases">
        <title>Large-scale comparative analyses of tick genomes elucidate their genetic diversity and vector capacities.</title>
        <authorList>
            <person name="Jia N."/>
            <person name="Wang J."/>
            <person name="Shi W."/>
            <person name="Du L."/>
            <person name="Sun Y."/>
            <person name="Zhan W."/>
            <person name="Jiang J."/>
            <person name="Wang Q."/>
            <person name="Zhang B."/>
            <person name="Ji P."/>
            <person name="Sakyi L.B."/>
            <person name="Cui X."/>
            <person name="Yuan T."/>
            <person name="Jiang B."/>
            <person name="Yang W."/>
            <person name="Lam T.T.-Y."/>
            <person name="Chang Q."/>
            <person name="Ding S."/>
            <person name="Wang X."/>
            <person name="Zhu J."/>
            <person name="Ruan X."/>
            <person name="Zhao L."/>
            <person name="Wei J."/>
            <person name="Que T."/>
            <person name="Du C."/>
            <person name="Cheng J."/>
            <person name="Dai P."/>
            <person name="Han X."/>
            <person name="Huang E."/>
            <person name="Gao Y."/>
            <person name="Liu J."/>
            <person name="Shao H."/>
            <person name="Ye R."/>
            <person name="Li L."/>
            <person name="Wei W."/>
            <person name="Wang X."/>
            <person name="Wang C."/>
            <person name="Yang T."/>
            <person name="Huo Q."/>
            <person name="Li W."/>
            <person name="Guo W."/>
            <person name="Chen H."/>
            <person name="Zhou L."/>
            <person name="Ni X."/>
            <person name="Tian J."/>
            <person name="Zhou Y."/>
            <person name="Sheng Y."/>
            <person name="Liu T."/>
            <person name="Pan Y."/>
            <person name="Xia L."/>
            <person name="Li J."/>
            <person name="Zhao F."/>
            <person name="Cao W."/>
        </authorList>
    </citation>
    <scope>NUCLEOTIDE SEQUENCE</scope>
    <source>
        <strain evidence="1">Dsil-2018</strain>
    </source>
</reference>
<comment type="caution">
    <text evidence="1">The sequence shown here is derived from an EMBL/GenBank/DDBJ whole genome shotgun (WGS) entry which is preliminary data.</text>
</comment>
<keyword evidence="2" id="KW-1185">Reference proteome</keyword>
<evidence type="ECO:0000313" key="2">
    <source>
        <dbReference type="Proteomes" id="UP000821865"/>
    </source>
</evidence>
<organism evidence="1 2">
    <name type="scientific">Dermacentor silvarum</name>
    <name type="common">Tick</name>
    <dbReference type="NCBI Taxonomy" id="543639"/>
    <lineage>
        <taxon>Eukaryota</taxon>
        <taxon>Metazoa</taxon>
        <taxon>Ecdysozoa</taxon>
        <taxon>Arthropoda</taxon>
        <taxon>Chelicerata</taxon>
        <taxon>Arachnida</taxon>
        <taxon>Acari</taxon>
        <taxon>Parasitiformes</taxon>
        <taxon>Ixodida</taxon>
        <taxon>Ixodoidea</taxon>
        <taxon>Ixodidae</taxon>
        <taxon>Rhipicephalinae</taxon>
        <taxon>Dermacentor</taxon>
    </lineage>
</organism>
<accession>A0ACB8CBZ6</accession>
<dbReference type="EMBL" id="CM023477">
    <property type="protein sequence ID" value="KAH7938458.1"/>
    <property type="molecule type" value="Genomic_DNA"/>
</dbReference>
<protein>
    <submittedName>
        <fullName evidence="1">Uncharacterized protein</fullName>
    </submittedName>
</protein>
<proteinExistence type="predicted"/>
<dbReference type="Proteomes" id="UP000821865">
    <property type="component" value="Chromosome 8"/>
</dbReference>
<evidence type="ECO:0000313" key="1">
    <source>
        <dbReference type="EMBL" id="KAH7938458.1"/>
    </source>
</evidence>
<name>A0ACB8CBZ6_DERSI</name>
<gene>
    <name evidence="1" type="ORF">HPB49_023851</name>
</gene>
<sequence length="209" mass="22811">MKEKSRHAVVKNFKEISFEPKKQKKVALKLLKDMHLNSLRQLVNTADAEFLEVFFTRKTHKPDHPLRVIVSEKASWQCHLGKFLQTHLKKLPLKDPFLTNAAGHSSGAAAQGPAALGSASASSTGSRSPVSSDALVHARLRDALHLATDVSPGRSSRLVRPRNSELLSAWLEHCELAPRAAVLVDPFASSSRSLGGRSELLAAPRGTYI</sequence>